<accession>A0A967KG38</accession>
<keyword evidence="1" id="KW-0812">Transmembrane</keyword>
<keyword evidence="1" id="KW-1133">Transmembrane helix</keyword>
<keyword evidence="4" id="KW-1185">Reference proteome</keyword>
<name>A0A967KG38_9PROT</name>
<keyword evidence="1" id="KW-0472">Membrane</keyword>
<proteinExistence type="predicted"/>
<evidence type="ECO:0000313" key="4">
    <source>
        <dbReference type="Proteomes" id="UP000761264"/>
    </source>
</evidence>
<evidence type="ECO:0000256" key="1">
    <source>
        <dbReference type="SAM" id="Phobius"/>
    </source>
</evidence>
<organism evidence="3 4">
    <name type="scientific">Pelagibius litoralis</name>
    <dbReference type="NCBI Taxonomy" id="374515"/>
    <lineage>
        <taxon>Bacteria</taxon>
        <taxon>Pseudomonadati</taxon>
        <taxon>Pseudomonadota</taxon>
        <taxon>Alphaproteobacteria</taxon>
        <taxon>Rhodospirillales</taxon>
        <taxon>Rhodovibrionaceae</taxon>
        <taxon>Pelagibius</taxon>
    </lineage>
</organism>
<sequence>MLTRDRIGALLMLAFSIFYWLQISDIKLLAFQADAAFTGRTIPEILAVMGVVLSVALLLRPGSDAKLEVTGFHWRRAALLCVLMIAYGLTVRPAGFLLSTSLFLICSILVLGERRVWVILVASIPLVVLFWALMTQVLGVYIAALPEFMDLSR</sequence>
<feature type="domain" description="DUF1468" evidence="2">
    <location>
        <begin position="7"/>
        <end position="141"/>
    </location>
</feature>
<evidence type="ECO:0000313" key="3">
    <source>
        <dbReference type="EMBL" id="NIA70036.1"/>
    </source>
</evidence>
<feature type="transmembrane region" description="Helical" evidence="1">
    <location>
        <begin position="119"/>
        <end position="144"/>
    </location>
</feature>
<dbReference type="Pfam" id="PF07331">
    <property type="entry name" value="TctB"/>
    <property type="match status" value="1"/>
</dbReference>
<protein>
    <submittedName>
        <fullName evidence="3">Tripartite tricarboxylate transporter TctB family protein</fullName>
    </submittedName>
</protein>
<feature type="transmembrane region" description="Helical" evidence="1">
    <location>
        <begin position="72"/>
        <end position="89"/>
    </location>
</feature>
<dbReference type="EMBL" id="JAAQPH010000011">
    <property type="protein sequence ID" value="NIA70036.1"/>
    <property type="molecule type" value="Genomic_DNA"/>
</dbReference>
<dbReference type="Proteomes" id="UP000761264">
    <property type="component" value="Unassembled WGS sequence"/>
</dbReference>
<gene>
    <name evidence="3" type="ORF">HBA54_15635</name>
</gene>
<feature type="transmembrane region" description="Helical" evidence="1">
    <location>
        <begin position="7"/>
        <end position="22"/>
    </location>
</feature>
<dbReference type="RefSeq" id="WP_167226220.1">
    <property type="nucleotide sequence ID" value="NZ_JAAQPH010000011.1"/>
</dbReference>
<dbReference type="InterPro" id="IPR009936">
    <property type="entry name" value="DUF1468"/>
</dbReference>
<dbReference type="AlphaFoldDB" id="A0A967KG38"/>
<feature type="transmembrane region" description="Helical" evidence="1">
    <location>
        <begin position="42"/>
        <end position="60"/>
    </location>
</feature>
<feature type="transmembrane region" description="Helical" evidence="1">
    <location>
        <begin position="95"/>
        <end position="112"/>
    </location>
</feature>
<comment type="caution">
    <text evidence="3">The sequence shown here is derived from an EMBL/GenBank/DDBJ whole genome shotgun (WGS) entry which is preliminary data.</text>
</comment>
<reference evidence="3" key="1">
    <citation type="submission" date="2020-03" db="EMBL/GenBank/DDBJ databases">
        <title>Genome of Pelagibius litoralis DSM 21314T.</title>
        <authorList>
            <person name="Wang G."/>
        </authorList>
    </citation>
    <scope>NUCLEOTIDE SEQUENCE</scope>
    <source>
        <strain evidence="3">DSM 21314</strain>
    </source>
</reference>
<evidence type="ECO:0000259" key="2">
    <source>
        <dbReference type="Pfam" id="PF07331"/>
    </source>
</evidence>